<keyword evidence="1" id="KW-1133">Transmembrane helix</keyword>
<evidence type="ECO:0000313" key="3">
    <source>
        <dbReference type="Proteomes" id="UP001165079"/>
    </source>
</evidence>
<gene>
    <name evidence="2" type="ORF">Afil01_41880</name>
</gene>
<feature type="transmembrane region" description="Helical" evidence="1">
    <location>
        <begin position="77"/>
        <end position="100"/>
    </location>
</feature>
<dbReference type="RefSeq" id="WP_285664538.1">
    <property type="nucleotide sequence ID" value="NZ_BSTX01000003.1"/>
</dbReference>
<organism evidence="2 3">
    <name type="scientific">Actinorhabdospora filicis</name>
    <dbReference type="NCBI Taxonomy" id="1785913"/>
    <lineage>
        <taxon>Bacteria</taxon>
        <taxon>Bacillati</taxon>
        <taxon>Actinomycetota</taxon>
        <taxon>Actinomycetes</taxon>
        <taxon>Micromonosporales</taxon>
        <taxon>Micromonosporaceae</taxon>
        <taxon>Actinorhabdospora</taxon>
    </lineage>
</organism>
<dbReference type="EMBL" id="BSTX01000003">
    <property type="protein sequence ID" value="GLZ79381.1"/>
    <property type="molecule type" value="Genomic_DNA"/>
</dbReference>
<keyword evidence="1" id="KW-0472">Membrane</keyword>
<evidence type="ECO:0008006" key="4">
    <source>
        <dbReference type="Google" id="ProtNLM"/>
    </source>
</evidence>
<dbReference type="AlphaFoldDB" id="A0A9W6SNU2"/>
<name>A0A9W6SNU2_9ACTN</name>
<accession>A0A9W6SNU2</accession>
<comment type="caution">
    <text evidence="2">The sequence shown here is derived from an EMBL/GenBank/DDBJ whole genome shotgun (WGS) entry which is preliminary data.</text>
</comment>
<feature type="transmembrane region" description="Helical" evidence="1">
    <location>
        <begin position="106"/>
        <end position="124"/>
    </location>
</feature>
<evidence type="ECO:0000256" key="1">
    <source>
        <dbReference type="SAM" id="Phobius"/>
    </source>
</evidence>
<sequence>MPTPMPDSACPRCRTALVTHLSEVPWCPACLWNIDAFEPGDKKGPLRRLYRRLAFRAAFGTFRALQTGDDPARGATAVALGLVSLVIGALLLAMLALGVRLSTADFPAPTLLPGVPLILFALWLRPRFGKTDPHATVLTRPVSPALFALIDRVAAALDTRAPHRVEFVEDAVSAGYVAGIGRRRVLRIGATGWLMYTPQERVAILAWCLASLRDGHAADAMASQLALRTFGRVSDMFLAPPNPRWNHWCRGNTRMALIERLVAVLMLPVSALCWGAELAVWRLAVPGFQRDHYRDDRAASAVAGGEAMRTLLDKHLLTAELHTVASAMARRGEFAAPGLIAAAGEVMDRRAGDLPALRQATIRRDTALSDGAPALGFRIALLGDLAPAGAAVVSSRAESEAVDAELAPHIKRLRGKVASDWYN</sequence>
<dbReference type="Proteomes" id="UP001165079">
    <property type="component" value="Unassembled WGS sequence"/>
</dbReference>
<proteinExistence type="predicted"/>
<reference evidence="2" key="1">
    <citation type="submission" date="2023-03" db="EMBL/GenBank/DDBJ databases">
        <title>Actinorhabdospora filicis NBRC 111898.</title>
        <authorList>
            <person name="Ichikawa N."/>
            <person name="Sato H."/>
            <person name="Tonouchi N."/>
        </authorList>
    </citation>
    <scope>NUCLEOTIDE SEQUENCE</scope>
    <source>
        <strain evidence="2">NBRC 111898</strain>
    </source>
</reference>
<evidence type="ECO:0000313" key="2">
    <source>
        <dbReference type="EMBL" id="GLZ79381.1"/>
    </source>
</evidence>
<dbReference type="CDD" id="cd07328">
    <property type="entry name" value="M48_Ste24p_like"/>
    <property type="match status" value="1"/>
</dbReference>
<keyword evidence="1" id="KW-0812">Transmembrane</keyword>
<keyword evidence="3" id="KW-1185">Reference proteome</keyword>
<protein>
    <recommendedName>
        <fullName evidence="4">Peptidase M48 domain-containing protein</fullName>
    </recommendedName>
</protein>